<feature type="site" description="Stabilizes the phosphoryl group" evidence="10">
    <location>
        <position position="101"/>
    </location>
</feature>
<comment type="caution">
    <text evidence="12">The sequence shown here is derived from an EMBL/GenBank/DDBJ whole genome shotgun (WGS) entry which is preliminary data.</text>
</comment>
<gene>
    <name evidence="12" type="ORF">A3D99_01410</name>
</gene>
<evidence type="ECO:0000256" key="5">
    <source>
        <dbReference type="ARBA" id="ARBA00023277"/>
    </source>
</evidence>
<evidence type="ECO:0000256" key="2">
    <source>
        <dbReference type="ARBA" id="ARBA00022490"/>
    </source>
</evidence>
<comment type="similarity">
    <text evidence="7">Belongs to the gmhB family.</text>
</comment>
<feature type="binding site" evidence="9">
    <location>
        <begin position="100"/>
        <end position="101"/>
    </location>
    <ligand>
        <name>substrate</name>
    </ligand>
</feature>
<evidence type="ECO:0000256" key="1">
    <source>
        <dbReference type="ARBA" id="ARBA00004496"/>
    </source>
</evidence>
<dbReference type="EC" id="3.1.3.-" evidence="7"/>
<evidence type="ECO:0000313" key="13">
    <source>
        <dbReference type="Proteomes" id="UP000177528"/>
    </source>
</evidence>
<dbReference type="GO" id="GO:0016791">
    <property type="term" value="F:phosphatase activity"/>
    <property type="evidence" value="ECO:0007669"/>
    <property type="project" value="InterPro"/>
</dbReference>
<keyword evidence="5 7" id="KW-0119">Carbohydrate metabolism</keyword>
<feature type="site" description="Contributes to substrate recognition" evidence="10">
    <location>
        <position position="100"/>
    </location>
</feature>
<keyword evidence="4 7" id="KW-0378">Hydrolase</keyword>
<dbReference type="Proteomes" id="UP000177528">
    <property type="component" value="Unassembled WGS sequence"/>
</dbReference>
<reference evidence="12 13" key="1">
    <citation type="journal article" date="2016" name="Nat. Commun.">
        <title>Thousands of microbial genomes shed light on interconnected biogeochemical processes in an aquifer system.</title>
        <authorList>
            <person name="Anantharaman K."/>
            <person name="Brown C.T."/>
            <person name="Hug L.A."/>
            <person name="Sharon I."/>
            <person name="Castelle C.J."/>
            <person name="Probst A.J."/>
            <person name="Thomas B.C."/>
            <person name="Singh A."/>
            <person name="Wilkins M.J."/>
            <person name="Karaoz U."/>
            <person name="Brodie E.L."/>
            <person name="Williams K.H."/>
            <person name="Hubbard S.S."/>
            <person name="Banfield J.F."/>
        </authorList>
    </citation>
    <scope>NUCLEOTIDE SEQUENCE [LARGE SCALE GENOMIC DNA]</scope>
</reference>
<feature type="active site" description="Proton donor" evidence="8">
    <location>
        <position position="9"/>
    </location>
</feature>
<feature type="binding site" evidence="11">
    <location>
        <position position="9"/>
    </location>
    <ligand>
        <name>Mg(2+)</name>
        <dbReference type="ChEBI" id="CHEBI:18420"/>
    </ligand>
</feature>
<evidence type="ECO:0000256" key="10">
    <source>
        <dbReference type="PIRSR" id="PIRSR004682-3"/>
    </source>
</evidence>
<dbReference type="AlphaFoldDB" id="A0A1G1X162"/>
<accession>A0A1G1X162</accession>
<dbReference type="PANTHER" id="PTHR42891">
    <property type="entry name" value="D-GLYCERO-BETA-D-MANNO-HEPTOSE-1,7-BISPHOSPHATE 7-PHOSPHATASE"/>
    <property type="match status" value="1"/>
</dbReference>
<feature type="site" description="Stabilizes the phosphoryl group" evidence="10">
    <location>
        <position position="49"/>
    </location>
</feature>
<feature type="binding site" evidence="11">
    <location>
        <position position="128"/>
    </location>
    <ligand>
        <name>Mg(2+)</name>
        <dbReference type="ChEBI" id="CHEBI:18420"/>
    </ligand>
</feature>
<sequence>MFDVICDRDGVLNVDVGYAHRIEDFAIPEGAVAGLTILRDAGARFFIVTGQSGIARRMYAEEQMHAFNRHLQEQYRQHGIEFAAIAFCPHYPAVSDCTCRKPKTGMLDQIEAMIGPIDWDSAWGIGDKHSDSEMILSKGGRAVLLPDTRYWSENDPKLASLLNNPRHFVANNVLEAAHCIIP</sequence>
<feature type="binding site" evidence="9">
    <location>
        <begin position="49"/>
        <end position="52"/>
    </location>
    <ligand>
        <name>substrate</name>
    </ligand>
</feature>
<dbReference type="PIRSF" id="PIRSF004682">
    <property type="entry name" value="GmhB"/>
    <property type="match status" value="1"/>
</dbReference>
<dbReference type="SUPFAM" id="SSF56784">
    <property type="entry name" value="HAD-like"/>
    <property type="match status" value="1"/>
</dbReference>
<evidence type="ECO:0000256" key="6">
    <source>
        <dbReference type="ARBA" id="ARBA00031828"/>
    </source>
</evidence>
<feature type="active site" description="Nucleophile" evidence="8">
    <location>
        <position position="7"/>
    </location>
</feature>
<organism evidence="12 13">
    <name type="scientific">Candidatus Andersenbacteria bacterium RIFCSPHIGHO2_12_FULL_45_11</name>
    <dbReference type="NCBI Taxonomy" id="1797281"/>
    <lineage>
        <taxon>Bacteria</taxon>
        <taxon>Candidatus Anderseniibacteriota</taxon>
    </lineage>
</organism>
<feature type="binding site" evidence="11">
    <location>
        <position position="7"/>
    </location>
    <ligand>
        <name>Mg(2+)</name>
        <dbReference type="ChEBI" id="CHEBI:18420"/>
    </ligand>
</feature>
<evidence type="ECO:0000256" key="9">
    <source>
        <dbReference type="PIRSR" id="PIRSR004682-2"/>
    </source>
</evidence>
<dbReference type="GO" id="GO:0005975">
    <property type="term" value="P:carbohydrate metabolic process"/>
    <property type="evidence" value="ECO:0007669"/>
    <property type="project" value="InterPro"/>
</dbReference>
<dbReference type="InterPro" id="IPR006543">
    <property type="entry name" value="Histidinol-phos"/>
</dbReference>
<dbReference type="InterPro" id="IPR004446">
    <property type="entry name" value="Heptose_bisP_phosphatase"/>
</dbReference>
<dbReference type="Gene3D" id="3.40.50.1000">
    <property type="entry name" value="HAD superfamily/HAD-like"/>
    <property type="match status" value="1"/>
</dbReference>
<dbReference type="GO" id="GO:0005737">
    <property type="term" value="C:cytoplasm"/>
    <property type="evidence" value="ECO:0007669"/>
    <property type="project" value="UniProtKB-SubCell"/>
</dbReference>
<evidence type="ECO:0000256" key="11">
    <source>
        <dbReference type="PIRSR" id="PIRSR004682-4"/>
    </source>
</evidence>
<proteinExistence type="inferred from homology"/>
<comment type="subcellular location">
    <subcellularLocation>
        <location evidence="1 7">Cytoplasm</location>
    </subcellularLocation>
</comment>
<comment type="cofactor">
    <cofactor evidence="11">
        <name>Mg(2+)</name>
        <dbReference type="ChEBI" id="CHEBI:18420"/>
    </cofactor>
</comment>
<name>A0A1G1X162_9BACT</name>
<keyword evidence="11" id="KW-0460">Magnesium</keyword>
<dbReference type="InterPro" id="IPR006549">
    <property type="entry name" value="HAD-SF_hydro_IIIA"/>
</dbReference>
<dbReference type="EMBL" id="MHHR01000033">
    <property type="protein sequence ID" value="OGY33097.1"/>
    <property type="molecule type" value="Genomic_DNA"/>
</dbReference>
<feature type="binding site" evidence="11">
    <location>
        <position position="90"/>
    </location>
    <ligand>
        <name>Zn(2+)</name>
        <dbReference type="ChEBI" id="CHEBI:29105"/>
    </ligand>
</feature>
<evidence type="ECO:0000256" key="8">
    <source>
        <dbReference type="PIRSR" id="PIRSR004682-1"/>
    </source>
</evidence>
<comment type="cofactor">
    <cofactor evidence="11">
        <name>Zn(2+)</name>
        <dbReference type="ChEBI" id="CHEBI:29105"/>
    </cofactor>
</comment>
<feature type="binding site" evidence="11">
    <location>
        <position position="88"/>
    </location>
    <ligand>
        <name>Zn(2+)</name>
        <dbReference type="ChEBI" id="CHEBI:29105"/>
    </ligand>
</feature>
<evidence type="ECO:0000256" key="3">
    <source>
        <dbReference type="ARBA" id="ARBA00022723"/>
    </source>
</evidence>
<keyword evidence="3 11" id="KW-0479">Metal-binding</keyword>
<feature type="binding site" evidence="9">
    <location>
        <begin position="15"/>
        <end position="18"/>
    </location>
    <ligand>
        <name>substrate</name>
    </ligand>
</feature>
<feature type="binding site" evidence="9">
    <location>
        <begin position="7"/>
        <end position="9"/>
    </location>
    <ligand>
        <name>substrate</name>
    </ligand>
</feature>
<dbReference type="PANTHER" id="PTHR42891:SF1">
    <property type="entry name" value="D-GLYCERO-BETA-D-MANNO-HEPTOSE-1,7-BISPHOSPHATE 7-PHOSPHATASE"/>
    <property type="match status" value="1"/>
</dbReference>
<protein>
    <recommendedName>
        <fullName evidence="6 7">D,D-heptose 1,7-bisphosphate phosphatase</fullName>
        <ecNumber evidence="7">3.1.3.-</ecNumber>
    </recommendedName>
</protein>
<dbReference type="NCBIfam" id="TIGR01662">
    <property type="entry name" value="HAD-SF-IIIA"/>
    <property type="match status" value="1"/>
</dbReference>
<dbReference type="GO" id="GO:0046872">
    <property type="term" value="F:metal ion binding"/>
    <property type="evidence" value="ECO:0007669"/>
    <property type="project" value="UniProtKB-KW"/>
</dbReference>
<feature type="binding site" evidence="11">
    <location>
        <position position="127"/>
    </location>
    <ligand>
        <name>Mg(2+)</name>
        <dbReference type="ChEBI" id="CHEBI:18420"/>
    </ligand>
</feature>
<feature type="binding site" evidence="11">
    <location>
        <position position="97"/>
    </location>
    <ligand>
        <name>Zn(2+)</name>
        <dbReference type="ChEBI" id="CHEBI:29105"/>
    </ligand>
</feature>
<evidence type="ECO:0000256" key="4">
    <source>
        <dbReference type="ARBA" id="ARBA00022801"/>
    </source>
</evidence>
<feature type="binding site" evidence="9">
    <location>
        <position position="128"/>
    </location>
    <ligand>
        <name>substrate</name>
    </ligand>
</feature>
<dbReference type="NCBIfam" id="TIGR01656">
    <property type="entry name" value="Histidinol-ppas"/>
    <property type="match status" value="1"/>
</dbReference>
<evidence type="ECO:0000313" key="12">
    <source>
        <dbReference type="EMBL" id="OGY33097.1"/>
    </source>
</evidence>
<keyword evidence="2 7" id="KW-0963">Cytoplasm</keyword>
<keyword evidence="11" id="KW-0862">Zinc</keyword>
<feature type="binding site" evidence="11">
    <location>
        <position position="99"/>
    </location>
    <ligand>
        <name>Zn(2+)</name>
        <dbReference type="ChEBI" id="CHEBI:29105"/>
    </ligand>
</feature>
<dbReference type="InterPro" id="IPR023214">
    <property type="entry name" value="HAD_sf"/>
</dbReference>
<evidence type="ECO:0000256" key="7">
    <source>
        <dbReference type="PIRNR" id="PIRNR004682"/>
    </source>
</evidence>
<dbReference type="InterPro" id="IPR036412">
    <property type="entry name" value="HAD-like_sf"/>
</dbReference>